<dbReference type="PRINTS" id="PR00313">
    <property type="entry name" value="CABNDNGRPT"/>
</dbReference>
<gene>
    <name evidence="5" type="ORF">SOCEGT47_073120</name>
</gene>
<evidence type="ECO:0000256" key="2">
    <source>
        <dbReference type="ARBA" id="ARBA00022525"/>
    </source>
</evidence>
<evidence type="ECO:0000256" key="1">
    <source>
        <dbReference type="ARBA" id="ARBA00004613"/>
    </source>
</evidence>
<sequence>MRRITNKNLLLAILTTIGALGVAPAAHAFSWEDIQPKSGVKQGKWEGPGGFELKWNASEGNINFELTSPNSGIYSANYGTNPTAIENGGVWNVPGEGNGVVTYGTNRGIKLEVPVGPNVALVTEGKMNDKWEYVPEKAEIEFGLARPLRTSYKADGSGVHQQGDHWETEAKLKLVLEGIQSPDPNWGFAVETSILGLEIINEEYVGFGRRDLLGNGMLGHLADFMRWRQDYLLDLSQGRAPHMSDVDAELPDMALFLAFMNIGGDPLAIDLDDDGVETLGLDGSDSVLFDHDGDGVATATGWVAPDDGWIVRDRNLDGKITNGNELFGVNTVKLDGTLAADGLDALSDLDSTRDGLVDAADADFGMLRVWQDLNSNGRADFGELAPLAEMGITSISLSATDLFRSQNGNTFSGMAVYTRDDGTTGIVANLIPAEDNFYAEFTDPVVISPEAAALPYMGGSGFVRPLREAMSVDPVLLSLVSAFAAEPTREGQRRKIDEILARWAQAAPGGSLYHQSIATNTPIWVNFQRAKKPKVDAQGGGAFTTSGGSSVSRGQVYPMSADYGVTPLVPGATENQTRTDLATLFSSEAERLGVSGDPRWLKQVLELSDHPMVIEYKRHLGRLTVVEVFSGVASRDWDDLSTDAYGKRVTFNGQNTWGFDAAYRLISERVYGALAVQTRLQSHLDLVPDPTEPGSLDFSALDQRLQLDIDSEYEMVQSNDALADLVDLVRHAGPSLMRFGWDPRPLIADALDATLDATFDYANDWLPVGGCFWQPSAGMDPTAHYNESYLGALQDRHSLFMHSGNPDPYNRPDSFLVKLSPGDLCGSFRWFDYTWEGQIANPTRTTPLRFDHHRNGHDLVWNAQKVSAGVGDDLIFVHPTDADRIDGGPGDDTYVVGANYGELYLAGSELSTDTLQFVDGIRKEDVKVTRENLNLVLEVTSAPQETRTKVSVAGFFGQDAASGAALGTVAFSDGTFWETRDLRVKVLDNGDAGGSILGYGTADLIDAQGGNDAVAGQDGQDFLLGGDGNDSLDGGDHGDYLYGGAGDDNLSGQRGDDVLDDDAGDDHFRGGDGDDLFLVGGLLAGDDLVDDVAGSNRLAFATDVTPEMIRVRNDNGTMVLTVTGDGESREVTVRWQFTEGDTRGVDVVQIGEPAVAAWNREELKQMAMSGTTGNDVITAFESADTISGGDGNDVISGRGGDDDLSGGDGNDGLDGGDGEDRLDGGSGDDTLTGGNHDDHLIGGSGDDRLVGHAGDDVLEGGPGDDHFTGNEGNDTHIVGGLGGGDDLVDDYSGDDRLVLGADVSPEMVRVRHVGLDMILTIASNGQSRQVKVRGQFSESSSSGVDTVQIGDPAIITWSREDLRLLAVAGSPENDSLVGFSTADIISGGPGNDGLSGQGGDDVLSGDDGDDGLDGGDGDDHLIGGSGDDNLTGQRGNDVLDGGEGDDHFTGGEGDDTFLVGGMEGGTDLVDDFSGGSNRLVLGADVTPEMVHVRNVNRAMIVTLLGDGEYRQITVRSQFTESGASGVDVMQIGDPATATWNREDLRFLALAGTPGNDSIVGFDSADVISGFAGNDAISGQGGDDSLKGDDGNDSLSGDGGNDTLEGGNGDDRLNGYQGDDVLVGGAGDDSMNGGEGSDTYYYSGGQDIIQNSDVGAASIDTVIFDDALAPGDLEFRKDGFSDLLISVRGRPDTLRVSQFLTGNAASAYTIDLFQFGAAPGAPQMTAAEVAHLMLYGDGSPIDGDELANRLEGFLGADTISGFGGNDALFGKDGDDILNGMAGADELYGDPGADTLNGGTGNDTLRGGAGGDRYVFNPGDGADIIVQASDGAPGDLDVIEIGGPAAVIEGATFRRVNPRDIELRLSAEDELVVTIRDFLLGDAAGTVKPTNEVDEVRWSDHTLCTKERIRDALVASPSGTAVPARTACGSDMQW</sequence>
<feature type="chain" id="PRO_5020610930" description="Haemolysin-type calcium binding-related domain-containing protein" evidence="4">
    <location>
        <begin position="29"/>
        <end position="1932"/>
    </location>
</feature>
<name>A0A4V0NEN0_SORCE</name>
<dbReference type="InterPro" id="IPR011049">
    <property type="entry name" value="Serralysin-like_metalloprot_C"/>
</dbReference>
<dbReference type="OrthoDB" id="5405960at2"/>
<dbReference type="RefSeq" id="WP_129354542.1">
    <property type="nucleotide sequence ID" value="NZ_CP012670.1"/>
</dbReference>
<proteinExistence type="predicted"/>
<evidence type="ECO:0000313" key="5">
    <source>
        <dbReference type="EMBL" id="AUX26742.1"/>
    </source>
</evidence>
<dbReference type="InterPro" id="IPR050557">
    <property type="entry name" value="RTX_toxin/Mannuronan_C5-epim"/>
</dbReference>
<dbReference type="InterPro" id="IPR001343">
    <property type="entry name" value="Hemolysn_Ca-bd"/>
</dbReference>
<dbReference type="GO" id="GO:0005576">
    <property type="term" value="C:extracellular region"/>
    <property type="evidence" value="ECO:0007669"/>
    <property type="project" value="UniProtKB-SubCell"/>
</dbReference>
<feature type="compositionally biased region" description="Gly residues" evidence="3">
    <location>
        <begin position="1388"/>
        <end position="1399"/>
    </location>
</feature>
<accession>A0A4V0NEN0</accession>
<keyword evidence="2" id="KW-0964">Secreted</keyword>
<keyword evidence="4" id="KW-0732">Signal</keyword>
<comment type="subcellular location">
    <subcellularLocation>
        <location evidence="1">Secreted</location>
    </subcellularLocation>
</comment>
<dbReference type="InterPro" id="IPR018511">
    <property type="entry name" value="Hemolysin-typ_Ca-bd_CS"/>
</dbReference>
<dbReference type="Gene3D" id="2.150.10.10">
    <property type="entry name" value="Serralysin-like metalloprotease, C-terminal"/>
    <property type="match status" value="7"/>
</dbReference>
<dbReference type="PROSITE" id="PS00330">
    <property type="entry name" value="HEMOLYSIN_CALCIUM"/>
    <property type="match status" value="10"/>
</dbReference>
<feature type="compositionally biased region" description="Gly residues" evidence="3">
    <location>
        <begin position="1206"/>
        <end position="1215"/>
    </location>
</feature>
<evidence type="ECO:0000256" key="4">
    <source>
        <dbReference type="SAM" id="SignalP"/>
    </source>
</evidence>
<feature type="signal peptide" evidence="4">
    <location>
        <begin position="1"/>
        <end position="28"/>
    </location>
</feature>
<organism evidence="5 6">
    <name type="scientific">Sorangium cellulosum</name>
    <name type="common">Polyangium cellulosum</name>
    <dbReference type="NCBI Taxonomy" id="56"/>
    <lineage>
        <taxon>Bacteria</taxon>
        <taxon>Pseudomonadati</taxon>
        <taxon>Myxococcota</taxon>
        <taxon>Polyangia</taxon>
        <taxon>Polyangiales</taxon>
        <taxon>Polyangiaceae</taxon>
        <taxon>Sorangium</taxon>
    </lineage>
</organism>
<feature type="compositionally biased region" description="Basic and acidic residues" evidence="3">
    <location>
        <begin position="1235"/>
        <end position="1255"/>
    </location>
</feature>
<dbReference type="PANTHER" id="PTHR38340">
    <property type="entry name" value="S-LAYER PROTEIN"/>
    <property type="match status" value="1"/>
</dbReference>
<dbReference type="Pfam" id="PF00353">
    <property type="entry name" value="HemolysinCabind"/>
    <property type="match status" value="10"/>
</dbReference>
<reference evidence="5 6" key="1">
    <citation type="submission" date="2015-09" db="EMBL/GenBank/DDBJ databases">
        <title>Sorangium comparison.</title>
        <authorList>
            <person name="Zaburannyi N."/>
            <person name="Bunk B."/>
            <person name="Overmann J."/>
            <person name="Mueller R."/>
        </authorList>
    </citation>
    <scope>NUCLEOTIDE SEQUENCE [LARGE SCALE GENOMIC DNA]</scope>
    <source>
        <strain evidence="5 6">So ceGT47</strain>
    </source>
</reference>
<feature type="region of interest" description="Disordered" evidence="3">
    <location>
        <begin position="1578"/>
        <end position="1633"/>
    </location>
</feature>
<dbReference type="GO" id="GO:0005509">
    <property type="term" value="F:calcium ion binding"/>
    <property type="evidence" value="ECO:0007669"/>
    <property type="project" value="InterPro"/>
</dbReference>
<evidence type="ECO:0000313" key="6">
    <source>
        <dbReference type="Proteomes" id="UP000295781"/>
    </source>
</evidence>
<feature type="region of interest" description="Disordered" evidence="3">
    <location>
        <begin position="1388"/>
        <end position="1460"/>
    </location>
</feature>
<feature type="region of interest" description="Disordered" evidence="3">
    <location>
        <begin position="1184"/>
        <end position="1275"/>
    </location>
</feature>
<evidence type="ECO:0000256" key="3">
    <source>
        <dbReference type="SAM" id="MobiDB-lite"/>
    </source>
</evidence>
<dbReference type="EMBL" id="CP012670">
    <property type="protein sequence ID" value="AUX26742.1"/>
    <property type="molecule type" value="Genomic_DNA"/>
</dbReference>
<dbReference type="Proteomes" id="UP000295781">
    <property type="component" value="Chromosome"/>
</dbReference>
<dbReference type="SUPFAM" id="SSF51120">
    <property type="entry name" value="beta-Roll"/>
    <property type="match status" value="6"/>
</dbReference>
<protein>
    <recommendedName>
        <fullName evidence="7">Haemolysin-type calcium binding-related domain-containing protein</fullName>
    </recommendedName>
</protein>
<evidence type="ECO:0008006" key="7">
    <source>
        <dbReference type="Google" id="ProtNLM"/>
    </source>
</evidence>
<dbReference type="PANTHER" id="PTHR38340:SF1">
    <property type="entry name" value="S-LAYER PROTEIN"/>
    <property type="match status" value="1"/>
</dbReference>
<feature type="compositionally biased region" description="Acidic residues" evidence="3">
    <location>
        <begin position="1403"/>
        <end position="1416"/>
    </location>
</feature>